<gene>
    <name evidence="1" type="ORF">SLEP1_g56991</name>
</gene>
<dbReference type="Proteomes" id="UP001054252">
    <property type="component" value="Unassembled WGS sequence"/>
</dbReference>
<name>A0AAV5MLE2_9ROSI</name>
<organism evidence="1 2">
    <name type="scientific">Rubroshorea leprosula</name>
    <dbReference type="NCBI Taxonomy" id="152421"/>
    <lineage>
        <taxon>Eukaryota</taxon>
        <taxon>Viridiplantae</taxon>
        <taxon>Streptophyta</taxon>
        <taxon>Embryophyta</taxon>
        <taxon>Tracheophyta</taxon>
        <taxon>Spermatophyta</taxon>
        <taxon>Magnoliopsida</taxon>
        <taxon>eudicotyledons</taxon>
        <taxon>Gunneridae</taxon>
        <taxon>Pentapetalae</taxon>
        <taxon>rosids</taxon>
        <taxon>malvids</taxon>
        <taxon>Malvales</taxon>
        <taxon>Dipterocarpaceae</taxon>
        <taxon>Rubroshorea</taxon>
    </lineage>
</organism>
<keyword evidence="2" id="KW-1185">Reference proteome</keyword>
<sequence>MCLVTENDVCNNIHLGIDRACAAALALPKSAQGNAYGHFSGRYLGTVTRHVVTTWQFGMSSKADFLSSECTIFCSFTFIYFMLKIVKIEEGVWIGKSMWQQLESEIEWNIG</sequence>
<evidence type="ECO:0000313" key="2">
    <source>
        <dbReference type="Proteomes" id="UP001054252"/>
    </source>
</evidence>
<proteinExistence type="predicted"/>
<reference evidence="1 2" key="1">
    <citation type="journal article" date="2021" name="Commun. Biol.">
        <title>The genome of Shorea leprosula (Dipterocarpaceae) highlights the ecological relevance of drought in aseasonal tropical rainforests.</title>
        <authorList>
            <person name="Ng K.K.S."/>
            <person name="Kobayashi M.J."/>
            <person name="Fawcett J.A."/>
            <person name="Hatakeyama M."/>
            <person name="Paape T."/>
            <person name="Ng C.H."/>
            <person name="Ang C.C."/>
            <person name="Tnah L.H."/>
            <person name="Lee C.T."/>
            <person name="Nishiyama T."/>
            <person name="Sese J."/>
            <person name="O'Brien M.J."/>
            <person name="Copetti D."/>
            <person name="Mohd Noor M.I."/>
            <person name="Ong R.C."/>
            <person name="Putra M."/>
            <person name="Sireger I.Z."/>
            <person name="Indrioko S."/>
            <person name="Kosugi Y."/>
            <person name="Izuno A."/>
            <person name="Isagi Y."/>
            <person name="Lee S.L."/>
            <person name="Shimizu K.K."/>
        </authorList>
    </citation>
    <scope>NUCLEOTIDE SEQUENCE [LARGE SCALE GENOMIC DNA]</scope>
    <source>
        <strain evidence="1">214</strain>
    </source>
</reference>
<dbReference type="AlphaFoldDB" id="A0AAV5MLE2"/>
<protein>
    <submittedName>
        <fullName evidence="1">Uncharacterized protein</fullName>
    </submittedName>
</protein>
<dbReference type="EMBL" id="BPVZ01000354">
    <property type="protein sequence ID" value="GKV50278.1"/>
    <property type="molecule type" value="Genomic_DNA"/>
</dbReference>
<comment type="caution">
    <text evidence="1">The sequence shown here is derived from an EMBL/GenBank/DDBJ whole genome shotgun (WGS) entry which is preliminary data.</text>
</comment>
<accession>A0AAV5MLE2</accession>
<evidence type="ECO:0000313" key="1">
    <source>
        <dbReference type="EMBL" id="GKV50278.1"/>
    </source>
</evidence>